<sequence length="312" mass="36616">MNEKLRFTSLEAIYSLNGCLDGPYKTSLQIHKLIKDNNEQPKDIAFTVMIEQFGKRKITVSSEPTAYWPVFLECLYDTERLLMVFDGQFLHLDDIKFPCSNKCNERDIELIKNQVFSQRLKYFMTDTGITDIKAKLVNFQDVVTDDLFSKWQQLLDELGIIHQMYLYSICKSEMPIDIRAAFIVEMAEPLLELLQIYNVIDHRKYPHLKDKLKAVVDCYGKDIFSDEMKNWYDDFLQSAVNTRVNIMHVKREQRTQAFGGKQCAAFMKKFSLMYRVILLDLMGAERKIFCDRMVDISSAINTWMSKKDIYLS</sequence>
<reference evidence="2 3" key="1">
    <citation type="submission" date="2022-03" db="EMBL/GenBank/DDBJ databases">
        <title>Novel taxa within the pig intestine.</title>
        <authorList>
            <person name="Wylensek D."/>
            <person name="Bishof K."/>
            <person name="Afrizal A."/>
            <person name="Clavel T."/>
        </authorList>
    </citation>
    <scope>NUCLEOTIDE SEQUENCE [LARGE SCALE GENOMIC DNA]</scope>
    <source>
        <strain evidence="2 3">CLA-KB-P133</strain>
    </source>
</reference>
<evidence type="ECO:0000313" key="3">
    <source>
        <dbReference type="Proteomes" id="UP001286174"/>
    </source>
</evidence>
<comment type="caution">
    <text evidence="2">The sequence shown here is derived from an EMBL/GenBank/DDBJ whole genome shotgun (WGS) entry which is preliminary data.</text>
</comment>
<keyword evidence="3" id="KW-1185">Reference proteome</keyword>
<proteinExistence type="predicted"/>
<dbReference type="InterPro" id="IPR041229">
    <property type="entry name" value="HEPN_Apea"/>
</dbReference>
<dbReference type="Proteomes" id="UP001286174">
    <property type="component" value="Unassembled WGS sequence"/>
</dbReference>
<dbReference type="Pfam" id="PF18739">
    <property type="entry name" value="HEPN_Apea"/>
    <property type="match status" value="1"/>
</dbReference>
<organism evidence="2 3">
    <name type="scientific">Grylomicrobium aquisgranensis</name>
    <dbReference type="NCBI Taxonomy" id="2926318"/>
    <lineage>
        <taxon>Bacteria</taxon>
        <taxon>Bacillati</taxon>
        <taxon>Bacillota</taxon>
        <taxon>Erysipelotrichia</taxon>
        <taxon>Erysipelotrichales</taxon>
        <taxon>Erysipelotrichaceae</taxon>
        <taxon>Grylomicrobium</taxon>
    </lineage>
</organism>
<protein>
    <recommendedName>
        <fullName evidence="1">Apea-like HEPN domain-containing protein</fullName>
    </recommendedName>
</protein>
<feature type="domain" description="Apea-like HEPN" evidence="1">
    <location>
        <begin position="198"/>
        <end position="286"/>
    </location>
</feature>
<dbReference type="RefSeq" id="WP_370596289.1">
    <property type="nucleotide sequence ID" value="NZ_JALBUR010000020.1"/>
</dbReference>
<name>A0AB35U4L7_9FIRM</name>
<evidence type="ECO:0000313" key="2">
    <source>
        <dbReference type="EMBL" id="MDX8420048.1"/>
    </source>
</evidence>
<dbReference type="AlphaFoldDB" id="A0AB35U4L7"/>
<dbReference type="EMBL" id="JALBUR010000020">
    <property type="protein sequence ID" value="MDX8420048.1"/>
    <property type="molecule type" value="Genomic_DNA"/>
</dbReference>
<accession>A0AB35U4L7</accession>
<gene>
    <name evidence="2" type="ORF">MOZ60_08055</name>
</gene>
<evidence type="ECO:0000259" key="1">
    <source>
        <dbReference type="Pfam" id="PF18739"/>
    </source>
</evidence>